<dbReference type="OrthoDB" id="4085183at2759"/>
<dbReference type="Proteomes" id="UP000242525">
    <property type="component" value="Unassembled WGS sequence"/>
</dbReference>
<name>A0A0J9XDF2_GEOCN</name>
<evidence type="ECO:0000313" key="3">
    <source>
        <dbReference type="Proteomes" id="UP000242525"/>
    </source>
</evidence>
<sequence length="253" mass="27000">MATLANPNIPALIFPETAALATKAGARNRRLSLAHLLVVVYIYGGVSALTYLVSKTILAPLFAQLTYDRRDYLGVAISRLADLNVRLAGAVSYIPPIRESRAGEKYADAQTQTEVTEAANTSSNESPYGTSVTATVSSTTSKSVAFDEEPSTPAQAAAARSQKLCSELTALSSSLATLRSHTELQNVSSLKSTLDETKQFADRLFAGADADKVPGTTRRTRGDLVADVKKEIRTFKGSFLSARSFPTTYGGVR</sequence>
<reference evidence="2" key="1">
    <citation type="submission" date="2014-03" db="EMBL/GenBank/DDBJ databases">
        <authorList>
            <person name="Casaregola S."/>
        </authorList>
    </citation>
    <scope>NUCLEOTIDE SEQUENCE [LARGE SCALE GENOMIC DNA]</scope>
    <source>
        <strain evidence="2">CLIB 918</strain>
    </source>
</reference>
<keyword evidence="1" id="KW-1133">Transmembrane helix</keyword>
<evidence type="ECO:0000313" key="2">
    <source>
        <dbReference type="EMBL" id="CDO54889.1"/>
    </source>
</evidence>
<proteinExistence type="predicted"/>
<dbReference type="EMBL" id="CCBN010000009">
    <property type="protein sequence ID" value="CDO54889.1"/>
    <property type="molecule type" value="Genomic_DNA"/>
</dbReference>
<gene>
    <name evidence="2" type="ORF">BN980_GECA09s00824g</name>
</gene>
<keyword evidence="1" id="KW-0812">Transmembrane</keyword>
<dbReference type="AlphaFoldDB" id="A0A0J9XDF2"/>
<evidence type="ECO:0000256" key="1">
    <source>
        <dbReference type="SAM" id="Phobius"/>
    </source>
</evidence>
<protein>
    <submittedName>
        <fullName evidence="2">Uncharacterized protein</fullName>
    </submittedName>
</protein>
<keyword evidence="3" id="KW-1185">Reference proteome</keyword>
<feature type="transmembrane region" description="Helical" evidence="1">
    <location>
        <begin position="33"/>
        <end position="53"/>
    </location>
</feature>
<comment type="caution">
    <text evidence="2">The sequence shown here is derived from an EMBL/GenBank/DDBJ whole genome shotgun (WGS) entry which is preliminary data.</text>
</comment>
<accession>A0A0J9XDF2</accession>
<keyword evidence="1" id="KW-0472">Membrane</keyword>
<organism evidence="2 3">
    <name type="scientific">Geotrichum candidum</name>
    <name type="common">Oospora lactis</name>
    <name type="synonym">Dipodascus geotrichum</name>
    <dbReference type="NCBI Taxonomy" id="1173061"/>
    <lineage>
        <taxon>Eukaryota</taxon>
        <taxon>Fungi</taxon>
        <taxon>Dikarya</taxon>
        <taxon>Ascomycota</taxon>
        <taxon>Saccharomycotina</taxon>
        <taxon>Dipodascomycetes</taxon>
        <taxon>Dipodascales</taxon>
        <taxon>Dipodascaceae</taxon>
        <taxon>Geotrichum</taxon>
    </lineage>
</organism>